<evidence type="ECO:0000313" key="4">
    <source>
        <dbReference type="Proteomes" id="UP001148786"/>
    </source>
</evidence>
<dbReference type="SUPFAM" id="SSF53474">
    <property type="entry name" value="alpha/beta-Hydrolases"/>
    <property type="match status" value="1"/>
</dbReference>
<dbReference type="PANTHER" id="PTHR43798:SF31">
    <property type="entry name" value="AB HYDROLASE SUPERFAMILY PROTEIN YCLE"/>
    <property type="match status" value="1"/>
</dbReference>
<keyword evidence="4" id="KW-1185">Reference proteome</keyword>
<evidence type="ECO:0000256" key="1">
    <source>
        <dbReference type="ARBA" id="ARBA00022801"/>
    </source>
</evidence>
<gene>
    <name evidence="3" type="ORF">NLJ89_g2909</name>
</gene>
<comment type="caution">
    <text evidence="3">The sequence shown here is derived from an EMBL/GenBank/DDBJ whole genome shotgun (WGS) entry which is preliminary data.</text>
</comment>
<dbReference type="InterPro" id="IPR050266">
    <property type="entry name" value="AB_hydrolase_sf"/>
</dbReference>
<feature type="domain" description="AB hydrolase-1" evidence="2">
    <location>
        <begin position="35"/>
        <end position="285"/>
    </location>
</feature>
<dbReference type="InterPro" id="IPR000073">
    <property type="entry name" value="AB_hydrolase_1"/>
</dbReference>
<protein>
    <recommendedName>
        <fullName evidence="2">AB hydrolase-1 domain-containing protein</fullName>
    </recommendedName>
</protein>
<dbReference type="Proteomes" id="UP001148786">
    <property type="component" value="Unassembled WGS sequence"/>
</dbReference>
<dbReference type="Pfam" id="PF00561">
    <property type="entry name" value="Abhydrolase_1"/>
    <property type="match status" value="1"/>
</dbReference>
<dbReference type="GO" id="GO:0016787">
    <property type="term" value="F:hydrolase activity"/>
    <property type="evidence" value="ECO:0007669"/>
    <property type="project" value="UniProtKB-KW"/>
</dbReference>
<reference evidence="3" key="1">
    <citation type="submission" date="2022-07" db="EMBL/GenBank/DDBJ databases">
        <title>Genome Sequence of Agrocybe chaxingu.</title>
        <authorList>
            <person name="Buettner E."/>
        </authorList>
    </citation>
    <scope>NUCLEOTIDE SEQUENCE</scope>
    <source>
        <strain evidence="3">MP-N11</strain>
    </source>
</reference>
<keyword evidence="1" id="KW-0378">Hydrolase</keyword>
<dbReference type="Gene3D" id="3.40.50.1820">
    <property type="entry name" value="alpha/beta hydrolase"/>
    <property type="match status" value="1"/>
</dbReference>
<dbReference type="OrthoDB" id="19657at2759"/>
<organism evidence="3 4">
    <name type="scientific">Agrocybe chaxingu</name>
    <dbReference type="NCBI Taxonomy" id="84603"/>
    <lineage>
        <taxon>Eukaryota</taxon>
        <taxon>Fungi</taxon>
        <taxon>Dikarya</taxon>
        <taxon>Basidiomycota</taxon>
        <taxon>Agaricomycotina</taxon>
        <taxon>Agaricomycetes</taxon>
        <taxon>Agaricomycetidae</taxon>
        <taxon>Agaricales</taxon>
        <taxon>Agaricineae</taxon>
        <taxon>Strophariaceae</taxon>
        <taxon>Agrocybe</taxon>
    </lineage>
</organism>
<dbReference type="InterPro" id="IPR029058">
    <property type="entry name" value="AB_hydrolase_fold"/>
</dbReference>
<proteinExistence type="predicted"/>
<dbReference type="EMBL" id="JANKHO010000194">
    <property type="protein sequence ID" value="KAJ3513517.1"/>
    <property type="molecule type" value="Genomic_DNA"/>
</dbReference>
<dbReference type="AlphaFoldDB" id="A0A9W8MXS0"/>
<evidence type="ECO:0000313" key="3">
    <source>
        <dbReference type="EMBL" id="KAJ3513517.1"/>
    </source>
</evidence>
<name>A0A9W8MXS0_9AGAR</name>
<dbReference type="PANTHER" id="PTHR43798">
    <property type="entry name" value="MONOACYLGLYCEROL LIPASE"/>
    <property type="match status" value="1"/>
</dbReference>
<evidence type="ECO:0000259" key="2">
    <source>
        <dbReference type="Pfam" id="PF00561"/>
    </source>
</evidence>
<dbReference type="GO" id="GO:0016020">
    <property type="term" value="C:membrane"/>
    <property type="evidence" value="ECO:0007669"/>
    <property type="project" value="TreeGrafter"/>
</dbReference>
<accession>A0A9W8MXS0</accession>
<sequence>MPSVKIKTPSGSVQINYTISTPTNDNAKSIDKNLPTVLFLHPVYLGHVIFHHQFASQKLRRCNLVGFDWRCHGETVGVVPSNFRRKEAADDVAKFMEALKLPHCHLFGVSLGACVALQTAISYPDKVLSLFMLSPLPLIEPEIVGAGRQEIYDCWVDGCKDPKNIDQDALLDAIFGALQLGFNGGSGSITTSLIQYTVPQGMKNWSSQHFEEFHTVSVKFFTDRKPHPHEVLSTIKTPIHLVHCGGDIAYPIHYAEELRDALKGAGVDVRLSQVEAAPHFGNVTHPEPVNALFHDWIMENTRKINIPPAKPTVKSPFEPALVKCGYIPGEGNASDSEDDFVH</sequence>